<reference evidence="7" key="1">
    <citation type="submission" date="2020-09" db="EMBL/GenBank/DDBJ databases">
        <title>A novel bacterium of genus Bacillus, isolated from South China Sea.</title>
        <authorList>
            <person name="Huang H."/>
            <person name="Mo K."/>
            <person name="Hu Y."/>
        </authorList>
    </citation>
    <scope>NUCLEOTIDE SEQUENCE</scope>
    <source>
        <strain evidence="7">IB182487</strain>
    </source>
</reference>
<evidence type="ECO:0000259" key="6">
    <source>
        <dbReference type="PROSITE" id="PS50110"/>
    </source>
</evidence>
<keyword evidence="4" id="KW-0597">Phosphoprotein</keyword>
<evidence type="ECO:0000256" key="3">
    <source>
        <dbReference type="ARBA" id="ARBA00023163"/>
    </source>
</evidence>
<feature type="domain" description="Response regulatory" evidence="6">
    <location>
        <begin position="3"/>
        <end position="120"/>
    </location>
</feature>
<dbReference type="PROSITE" id="PS00041">
    <property type="entry name" value="HTH_ARAC_FAMILY_1"/>
    <property type="match status" value="1"/>
</dbReference>
<sequence>MYKLLIVDDEKIVIDGLTSIMNWQELQVKMVYTASNGEEALQCIIDKKPHIVLADIQMPGLNGLNLIQKAKKINTEIVFIIISGYTEFDYAKRAIELEALDYLVKPIEIDEIKEAVEKAINKYDKGQAEKQRNEEIQKYQSGMEERLILDLILGRNSDYSKIHNPFQSFKFLIIGFKNSNWKTNASIEELMANLKISAKESGYKTFVYIIEDFITIMYESNKLSEIDSFLNKVTKQFEEGLKAITHIGVSHTYHDLQYVRKSYKEAHEAFQIGLYLNKLFTYSKDLERLNNTVGHDIIEKIDACFKKNNVDLENMTGLIEEIMNDSIVNLTSPAKTNYLCFKFIHNVYEYVHHEFEIQIEKIVGEKHQQYEELHNLQSIEEITQWLKNFVIKTFDYLNNHRISSKDKLILEVKKYLEDCFNQPIFLDEIANLFHISPPYLSSLFSKKTKMTIFEYITEIRITKAKELLRTTNYKIIEICDQVGYENQRYFNQVFKKQVGTTPSEYRTKHLVGEAE</sequence>
<keyword evidence="8" id="KW-1185">Reference proteome</keyword>
<evidence type="ECO:0000313" key="8">
    <source>
        <dbReference type="Proteomes" id="UP000626844"/>
    </source>
</evidence>
<dbReference type="EMBL" id="JACXAI010000019">
    <property type="protein sequence ID" value="MBD1381531.1"/>
    <property type="molecule type" value="Genomic_DNA"/>
</dbReference>
<keyword evidence="1" id="KW-0805">Transcription regulation</keyword>
<dbReference type="Pfam" id="PF12833">
    <property type="entry name" value="HTH_18"/>
    <property type="match status" value="1"/>
</dbReference>
<gene>
    <name evidence="7" type="ORF">IC621_14930</name>
</gene>
<protein>
    <submittedName>
        <fullName evidence="7">Response regulator</fullName>
    </submittedName>
</protein>
<organism evidence="7 8">
    <name type="scientific">Metabacillus arenae</name>
    <dbReference type="NCBI Taxonomy" id="2771434"/>
    <lineage>
        <taxon>Bacteria</taxon>
        <taxon>Bacillati</taxon>
        <taxon>Bacillota</taxon>
        <taxon>Bacilli</taxon>
        <taxon>Bacillales</taxon>
        <taxon>Bacillaceae</taxon>
        <taxon>Metabacillus</taxon>
    </lineage>
</organism>
<dbReference type="Gene3D" id="1.10.10.60">
    <property type="entry name" value="Homeodomain-like"/>
    <property type="match status" value="2"/>
</dbReference>
<dbReference type="SMART" id="SM00448">
    <property type="entry name" value="REC"/>
    <property type="match status" value="1"/>
</dbReference>
<proteinExistence type="predicted"/>
<dbReference type="RefSeq" id="WP_191159124.1">
    <property type="nucleotide sequence ID" value="NZ_JACXAI010000019.1"/>
</dbReference>
<dbReference type="InterPro" id="IPR018062">
    <property type="entry name" value="HTH_AraC-typ_CS"/>
</dbReference>
<dbReference type="InterPro" id="IPR001789">
    <property type="entry name" value="Sig_transdc_resp-reg_receiver"/>
</dbReference>
<dbReference type="PANTHER" id="PTHR43280:SF28">
    <property type="entry name" value="HTH-TYPE TRANSCRIPTIONAL ACTIVATOR RHAS"/>
    <property type="match status" value="1"/>
</dbReference>
<evidence type="ECO:0000256" key="2">
    <source>
        <dbReference type="ARBA" id="ARBA00023125"/>
    </source>
</evidence>
<dbReference type="PROSITE" id="PS01124">
    <property type="entry name" value="HTH_ARAC_FAMILY_2"/>
    <property type="match status" value="1"/>
</dbReference>
<dbReference type="InterPro" id="IPR011006">
    <property type="entry name" value="CheY-like_superfamily"/>
</dbReference>
<evidence type="ECO:0000313" key="7">
    <source>
        <dbReference type="EMBL" id="MBD1381531.1"/>
    </source>
</evidence>
<feature type="modified residue" description="4-aspartylphosphate" evidence="4">
    <location>
        <position position="55"/>
    </location>
</feature>
<dbReference type="CDD" id="cd17536">
    <property type="entry name" value="REC_YesN-like"/>
    <property type="match status" value="1"/>
</dbReference>
<keyword evidence="3" id="KW-0804">Transcription</keyword>
<keyword evidence="2" id="KW-0238">DNA-binding</keyword>
<dbReference type="SUPFAM" id="SSF52172">
    <property type="entry name" value="CheY-like"/>
    <property type="match status" value="1"/>
</dbReference>
<evidence type="ECO:0000259" key="5">
    <source>
        <dbReference type="PROSITE" id="PS01124"/>
    </source>
</evidence>
<name>A0A926NPG0_9BACI</name>
<dbReference type="SUPFAM" id="SSF46689">
    <property type="entry name" value="Homeodomain-like"/>
    <property type="match status" value="2"/>
</dbReference>
<dbReference type="Proteomes" id="UP000626844">
    <property type="component" value="Unassembled WGS sequence"/>
</dbReference>
<dbReference type="Pfam" id="PF00072">
    <property type="entry name" value="Response_reg"/>
    <property type="match status" value="1"/>
</dbReference>
<dbReference type="InterPro" id="IPR020449">
    <property type="entry name" value="Tscrpt_reg_AraC-type_HTH"/>
</dbReference>
<dbReference type="PRINTS" id="PR00032">
    <property type="entry name" value="HTHARAC"/>
</dbReference>
<feature type="domain" description="HTH araC/xylS-type" evidence="5">
    <location>
        <begin position="410"/>
        <end position="508"/>
    </location>
</feature>
<dbReference type="GO" id="GO:0043565">
    <property type="term" value="F:sequence-specific DNA binding"/>
    <property type="evidence" value="ECO:0007669"/>
    <property type="project" value="InterPro"/>
</dbReference>
<dbReference type="GO" id="GO:0000160">
    <property type="term" value="P:phosphorelay signal transduction system"/>
    <property type="evidence" value="ECO:0007669"/>
    <property type="project" value="InterPro"/>
</dbReference>
<dbReference type="SMART" id="SM00342">
    <property type="entry name" value="HTH_ARAC"/>
    <property type="match status" value="1"/>
</dbReference>
<evidence type="ECO:0000256" key="1">
    <source>
        <dbReference type="ARBA" id="ARBA00023015"/>
    </source>
</evidence>
<comment type="caution">
    <text evidence="7">The sequence shown here is derived from an EMBL/GenBank/DDBJ whole genome shotgun (WGS) entry which is preliminary data.</text>
</comment>
<dbReference type="AlphaFoldDB" id="A0A926NPG0"/>
<dbReference type="PROSITE" id="PS50110">
    <property type="entry name" value="RESPONSE_REGULATORY"/>
    <property type="match status" value="1"/>
</dbReference>
<dbReference type="InterPro" id="IPR018060">
    <property type="entry name" value="HTH_AraC"/>
</dbReference>
<evidence type="ECO:0000256" key="4">
    <source>
        <dbReference type="PROSITE-ProRule" id="PRU00169"/>
    </source>
</evidence>
<accession>A0A926NPG0</accession>
<dbReference type="Gene3D" id="3.40.50.2300">
    <property type="match status" value="1"/>
</dbReference>
<dbReference type="PANTHER" id="PTHR43280">
    <property type="entry name" value="ARAC-FAMILY TRANSCRIPTIONAL REGULATOR"/>
    <property type="match status" value="1"/>
</dbReference>
<dbReference type="InterPro" id="IPR009057">
    <property type="entry name" value="Homeodomain-like_sf"/>
</dbReference>
<dbReference type="GO" id="GO:0003700">
    <property type="term" value="F:DNA-binding transcription factor activity"/>
    <property type="evidence" value="ECO:0007669"/>
    <property type="project" value="InterPro"/>
</dbReference>